<sequence>MRKHLLLLAALLMIGLGATAQKKKSQTSGNKQYQVYAVGFYNQENLFDTCHDAGKNDYEYLPAKGWNGMKYTNKLKNMSRALADMGTDVLPNVGCAFIGLAEVENANVLKDLTAQPPLKARNMQFCHIEGPDKRGIDCALLYNPALFTVKNTRLVPYVQELAKDSAYKTRGFLTVRGELAGEDVAVIVCHWPSRFSGSFYRESGARQAKVVKDSLLRLNPEMKVFVMGDMNDDPTNASMHKVLKAKAEISEVGADEMYNPWYNILAKEGKGTLFYSGSWNLFDQIVITPNLLNRDSKNKDYSSLKFWKNHIFRRDYLIQQEGQYKGAPLRTKAGGRWLNGYSDHLPVVMYLVKEKSRKW</sequence>
<dbReference type="Proteomes" id="UP000284548">
    <property type="component" value="Unassembled WGS sequence"/>
</dbReference>
<reference evidence="9 10" key="2">
    <citation type="submission" date="2019-09" db="EMBL/GenBank/DDBJ databases">
        <title>Distinct polysaccharide growth profiles of human intestinal Prevotella copri isolates.</title>
        <authorList>
            <person name="Fehlner-Peach H."/>
            <person name="Magnabosco C."/>
            <person name="Raghavan V."/>
            <person name="Scher J.U."/>
            <person name="Tett A."/>
            <person name="Cox L.M."/>
            <person name="Gottsegen C."/>
            <person name="Watters A."/>
            <person name="Wiltshire- Gordon J.D."/>
            <person name="Segata N."/>
            <person name="Bonneau R."/>
            <person name="Littman D.R."/>
        </authorList>
    </citation>
    <scope>NUCLEOTIDE SEQUENCE [LARGE SCALE GENOMIC DNA]</scope>
    <source>
        <strain evidence="6 9">BVe41219</strain>
        <strain evidence="10">iAK279</strain>
        <strain evidence="5">IAK279</strain>
        <strain evidence="4">IK21513</strain>
        <strain evidence="11">iK21513</strain>
    </source>
</reference>
<dbReference type="EMBL" id="JAPDUM010000001">
    <property type="protein sequence ID" value="MCW4165367.1"/>
    <property type="molecule type" value="Genomic_DNA"/>
</dbReference>
<evidence type="ECO:0000256" key="1">
    <source>
        <dbReference type="SAM" id="SignalP"/>
    </source>
</evidence>
<evidence type="ECO:0000313" key="5">
    <source>
        <dbReference type="EMBL" id="MQO03667.1"/>
    </source>
</evidence>
<dbReference type="EMBL" id="VZBT01000051">
    <property type="protein sequence ID" value="MQO03667.1"/>
    <property type="molecule type" value="Genomic_DNA"/>
</dbReference>
<evidence type="ECO:0000313" key="7">
    <source>
        <dbReference type="EMBL" id="RHH84044.1"/>
    </source>
</evidence>
<reference evidence="3" key="3">
    <citation type="submission" date="2022-11" db="EMBL/GenBank/DDBJ databases">
        <title>Genomic repertoires linked with pathogenic potency of arthritogenic Prevotella copri isolated from the gut of rheumatoid arthritis patients.</title>
        <authorList>
            <person name="Nii T."/>
            <person name="Maeda Y."/>
            <person name="Motooka D."/>
            <person name="Naito M."/>
            <person name="Matsumoto Y."/>
            <person name="Ogawa T."/>
            <person name="Oguro-Igashira E."/>
            <person name="Kishikawa T."/>
            <person name="Yamashita M."/>
            <person name="Koizumi S."/>
            <person name="Kurakawa T."/>
            <person name="Okumura R."/>
            <person name="Kayama H."/>
            <person name="Murakami M."/>
            <person name="Sakaguchi T."/>
            <person name="Das B."/>
            <person name="Nakamura S."/>
            <person name="Okada Y."/>
            <person name="Kumanogoh A."/>
            <person name="Takeda K."/>
        </authorList>
    </citation>
    <scope>NUCLEOTIDE SEQUENCE</scope>
    <source>
        <strain evidence="3">RA-N001-16</strain>
    </source>
</reference>
<evidence type="ECO:0000313" key="11">
    <source>
        <dbReference type="Proteomes" id="UP000406735"/>
    </source>
</evidence>
<keyword evidence="7" id="KW-0255">Endonuclease</keyword>
<feature type="chain" id="PRO_5043188038" evidence="1">
    <location>
        <begin position="21"/>
        <end position="359"/>
    </location>
</feature>
<dbReference type="Pfam" id="PF19580">
    <property type="entry name" value="Exo_endo_phos_3"/>
    <property type="match status" value="1"/>
</dbReference>
<evidence type="ECO:0000313" key="4">
    <source>
        <dbReference type="EMBL" id="MQN10631.1"/>
    </source>
</evidence>
<evidence type="ECO:0000313" key="3">
    <source>
        <dbReference type="EMBL" id="MCW4165367.1"/>
    </source>
</evidence>
<keyword evidence="7" id="KW-0269">Exonuclease</keyword>
<dbReference type="AlphaFoldDB" id="A0A3R6EID7"/>
<protein>
    <submittedName>
        <fullName evidence="7">Endonuclease/exonuclease/phosphatase family protein</fullName>
    </submittedName>
</protein>
<evidence type="ECO:0000313" key="6">
    <source>
        <dbReference type="EMBL" id="MQO55163.1"/>
    </source>
</evidence>
<name>A0A3R6EID7_9BACT</name>
<evidence type="ECO:0000313" key="10">
    <source>
        <dbReference type="Proteomes" id="UP000390763"/>
    </source>
</evidence>
<gene>
    <name evidence="7" type="ORF">DW192_04030</name>
    <name evidence="6" type="ORF">F7D42_05450</name>
    <name evidence="5" type="ORF">F7D62_06025</name>
    <name evidence="4" type="ORF">F7D97_12040</name>
    <name evidence="3" type="ORF">ONS98_09095</name>
</gene>
<keyword evidence="7" id="KW-0540">Nuclease</keyword>
<dbReference type="GO" id="GO:0004527">
    <property type="term" value="F:exonuclease activity"/>
    <property type="evidence" value="ECO:0007669"/>
    <property type="project" value="UniProtKB-KW"/>
</dbReference>
<dbReference type="Proteomes" id="UP001209476">
    <property type="component" value="Unassembled WGS sequence"/>
</dbReference>
<dbReference type="SUPFAM" id="SSF56219">
    <property type="entry name" value="DNase I-like"/>
    <property type="match status" value="1"/>
</dbReference>
<dbReference type="InterPro" id="IPR005135">
    <property type="entry name" value="Endo/exonuclease/phosphatase"/>
</dbReference>
<dbReference type="EMBL" id="VZAZ01000022">
    <property type="protein sequence ID" value="MQO55163.1"/>
    <property type="molecule type" value="Genomic_DNA"/>
</dbReference>
<evidence type="ECO:0000313" key="8">
    <source>
        <dbReference type="Proteomes" id="UP000284548"/>
    </source>
</evidence>
<accession>A0A3R6EID7</accession>
<reference evidence="7 8" key="1">
    <citation type="submission" date="2018-08" db="EMBL/GenBank/DDBJ databases">
        <title>A genome reference for cultivated species of the human gut microbiota.</title>
        <authorList>
            <person name="Zou Y."/>
            <person name="Xue W."/>
            <person name="Luo G."/>
        </authorList>
    </citation>
    <scope>NUCLEOTIDE SEQUENCE [LARGE SCALE GENOMIC DNA]</scope>
    <source>
        <strain evidence="7 8">AM16-54</strain>
    </source>
</reference>
<feature type="signal peptide" evidence="1">
    <location>
        <begin position="1"/>
        <end position="20"/>
    </location>
</feature>
<keyword evidence="7" id="KW-0378">Hydrolase</keyword>
<dbReference type="InterPro" id="IPR036691">
    <property type="entry name" value="Endo/exonu/phosph_ase_sf"/>
</dbReference>
<dbReference type="Proteomes" id="UP000390763">
    <property type="component" value="Unassembled WGS sequence"/>
</dbReference>
<dbReference type="GO" id="GO:0004519">
    <property type="term" value="F:endonuclease activity"/>
    <property type="evidence" value="ECO:0007669"/>
    <property type="project" value="UniProtKB-KW"/>
</dbReference>
<dbReference type="PANTHER" id="PTHR42834">
    <property type="entry name" value="ENDONUCLEASE/EXONUCLEASE/PHOSPHATASE FAMILY PROTEIN (AFU_ORTHOLOGUE AFUA_3G09210)"/>
    <property type="match status" value="1"/>
</dbReference>
<comment type="caution">
    <text evidence="7">The sequence shown here is derived from an EMBL/GenBank/DDBJ whole genome shotgun (WGS) entry which is preliminary data.</text>
</comment>
<dbReference type="Proteomes" id="UP000358159">
    <property type="component" value="Unassembled WGS sequence"/>
</dbReference>
<evidence type="ECO:0000259" key="2">
    <source>
        <dbReference type="Pfam" id="PF19580"/>
    </source>
</evidence>
<feature type="domain" description="Endonuclease/exonuclease/phosphatase" evidence="2">
    <location>
        <begin position="38"/>
        <end position="353"/>
    </location>
</feature>
<organism evidence="7 8">
    <name type="scientific">Segatella copri</name>
    <dbReference type="NCBI Taxonomy" id="165179"/>
    <lineage>
        <taxon>Bacteria</taxon>
        <taxon>Pseudomonadati</taxon>
        <taxon>Bacteroidota</taxon>
        <taxon>Bacteroidia</taxon>
        <taxon>Bacteroidales</taxon>
        <taxon>Prevotellaceae</taxon>
        <taxon>Segatella</taxon>
    </lineage>
</organism>
<dbReference type="EMBL" id="VZCY01000098">
    <property type="protein sequence ID" value="MQN10631.1"/>
    <property type="molecule type" value="Genomic_DNA"/>
</dbReference>
<evidence type="ECO:0000313" key="9">
    <source>
        <dbReference type="Proteomes" id="UP000358159"/>
    </source>
</evidence>
<dbReference type="Gene3D" id="3.60.10.10">
    <property type="entry name" value="Endonuclease/exonuclease/phosphatase"/>
    <property type="match status" value="1"/>
</dbReference>
<dbReference type="PANTHER" id="PTHR42834:SF1">
    <property type="entry name" value="ENDONUCLEASE_EXONUCLEASE_PHOSPHATASE FAMILY PROTEIN (AFU_ORTHOLOGUE AFUA_3G09210)"/>
    <property type="match status" value="1"/>
</dbReference>
<dbReference type="RefSeq" id="WP_118253970.1">
    <property type="nucleotide sequence ID" value="NZ_JAHOMZ010000001.1"/>
</dbReference>
<keyword evidence="1" id="KW-0732">Signal</keyword>
<dbReference type="EMBL" id="QRKB01000006">
    <property type="protein sequence ID" value="RHH84044.1"/>
    <property type="molecule type" value="Genomic_DNA"/>
</dbReference>
<proteinExistence type="predicted"/>
<dbReference type="Proteomes" id="UP000406735">
    <property type="component" value="Unassembled WGS sequence"/>
</dbReference>